<keyword evidence="7" id="KW-1185">Reference proteome</keyword>
<dbReference type="NCBIfam" id="NF033233">
    <property type="entry name" value="twin_helix"/>
    <property type="match status" value="1"/>
</dbReference>
<feature type="transmembrane region" description="Helical" evidence="4">
    <location>
        <begin position="45"/>
        <end position="63"/>
    </location>
</feature>
<gene>
    <name evidence="6" type="ORF">FEV53_16625</name>
</gene>
<evidence type="ECO:0000313" key="7">
    <source>
        <dbReference type="Proteomes" id="UP000318590"/>
    </source>
</evidence>
<evidence type="ECO:0000256" key="1">
    <source>
        <dbReference type="ARBA" id="ARBA00022692"/>
    </source>
</evidence>
<comment type="caution">
    <text evidence="6">The sequence shown here is derived from an EMBL/GenBank/DDBJ whole genome shotgun (WGS) entry which is preliminary data.</text>
</comment>
<evidence type="ECO:0000256" key="4">
    <source>
        <dbReference type="SAM" id="Phobius"/>
    </source>
</evidence>
<evidence type="ECO:0000256" key="2">
    <source>
        <dbReference type="ARBA" id="ARBA00022989"/>
    </source>
</evidence>
<dbReference type="Proteomes" id="UP000318590">
    <property type="component" value="Unassembled WGS sequence"/>
</dbReference>
<proteinExistence type="predicted"/>
<dbReference type="PROSITE" id="PS51503">
    <property type="entry name" value="HIG1"/>
    <property type="match status" value="1"/>
</dbReference>
<protein>
    <submittedName>
        <fullName evidence="6">Twin transmembrane helix small protein</fullName>
    </submittedName>
</protein>
<evidence type="ECO:0000256" key="3">
    <source>
        <dbReference type="ARBA" id="ARBA00023136"/>
    </source>
</evidence>
<keyword evidence="1 4" id="KW-0812">Transmembrane</keyword>
<organism evidence="6 7">
    <name type="scientific">Palleronia caenipelagi</name>
    <dbReference type="NCBI Taxonomy" id="2489174"/>
    <lineage>
        <taxon>Bacteria</taxon>
        <taxon>Pseudomonadati</taxon>
        <taxon>Pseudomonadota</taxon>
        <taxon>Alphaproteobacteria</taxon>
        <taxon>Rhodobacterales</taxon>
        <taxon>Roseobacteraceae</taxon>
        <taxon>Palleronia</taxon>
    </lineage>
</organism>
<dbReference type="InterPro" id="IPR007667">
    <property type="entry name" value="Hypoxia_induced_domain"/>
</dbReference>
<name>A0A547PMQ3_9RHOB</name>
<feature type="domain" description="HIG1" evidence="5">
    <location>
        <begin position="1"/>
        <end position="68"/>
    </location>
</feature>
<keyword evidence="2 4" id="KW-1133">Transmembrane helix</keyword>
<sequence>MLSDPLFVVAAIAVGAVAVILLLGISGFGKPGEAAAKRSNKYMRWRIYAQALAIVLVLLFVAVRRMGG</sequence>
<evidence type="ECO:0000313" key="6">
    <source>
        <dbReference type="EMBL" id="TRD15406.1"/>
    </source>
</evidence>
<accession>A0A547PMQ3</accession>
<dbReference type="EMBL" id="VFSV01000044">
    <property type="protein sequence ID" value="TRD15406.1"/>
    <property type="molecule type" value="Genomic_DNA"/>
</dbReference>
<dbReference type="AlphaFoldDB" id="A0A547PMQ3"/>
<reference evidence="6 7" key="1">
    <citation type="submission" date="2019-06" db="EMBL/GenBank/DDBJ databases">
        <title>Paenimaribius caenipelagi gen. nov., sp. nov., isolated from a tidal flat.</title>
        <authorList>
            <person name="Yoon J.-H."/>
        </authorList>
    </citation>
    <scope>NUCLEOTIDE SEQUENCE [LARGE SCALE GENOMIC DNA]</scope>
    <source>
        <strain evidence="6 7">JBTF-M29</strain>
    </source>
</reference>
<evidence type="ECO:0000259" key="5">
    <source>
        <dbReference type="PROSITE" id="PS51503"/>
    </source>
</evidence>
<keyword evidence="3 4" id="KW-0472">Membrane</keyword>
<dbReference type="Pfam" id="PF04588">
    <property type="entry name" value="HIG_1_N"/>
    <property type="match status" value="1"/>
</dbReference>
<dbReference type="RefSeq" id="WP_142835897.1">
    <property type="nucleotide sequence ID" value="NZ_VFSV01000044.1"/>
</dbReference>
<feature type="transmembrane region" description="Helical" evidence="4">
    <location>
        <begin position="6"/>
        <end position="25"/>
    </location>
</feature>